<dbReference type="GO" id="GO:0008289">
    <property type="term" value="F:lipid binding"/>
    <property type="evidence" value="ECO:0007669"/>
    <property type="project" value="InterPro"/>
</dbReference>
<keyword evidence="3" id="KW-1185">Reference proteome</keyword>
<dbReference type="Pfam" id="PF01852">
    <property type="entry name" value="START"/>
    <property type="match status" value="1"/>
</dbReference>
<dbReference type="Gene3D" id="3.30.530.20">
    <property type="match status" value="1"/>
</dbReference>
<name>A0A9W7KRY1_9STRA</name>
<evidence type="ECO:0000313" key="3">
    <source>
        <dbReference type="Proteomes" id="UP001165160"/>
    </source>
</evidence>
<dbReference type="EMBL" id="BRXX01000401">
    <property type="protein sequence ID" value="GMI09498.1"/>
    <property type="molecule type" value="Genomic_DNA"/>
</dbReference>
<accession>A0A9W7KRY1</accession>
<evidence type="ECO:0000259" key="1">
    <source>
        <dbReference type="Pfam" id="PF01852"/>
    </source>
</evidence>
<proteinExistence type="predicted"/>
<organism evidence="2 3">
    <name type="scientific">Triparma verrucosa</name>
    <dbReference type="NCBI Taxonomy" id="1606542"/>
    <lineage>
        <taxon>Eukaryota</taxon>
        <taxon>Sar</taxon>
        <taxon>Stramenopiles</taxon>
        <taxon>Ochrophyta</taxon>
        <taxon>Bolidophyceae</taxon>
        <taxon>Parmales</taxon>
        <taxon>Triparmaceae</taxon>
        <taxon>Triparma</taxon>
    </lineage>
</organism>
<dbReference type="InterPro" id="IPR002913">
    <property type="entry name" value="START_lipid-bd_dom"/>
</dbReference>
<feature type="domain" description="START" evidence="1">
    <location>
        <begin position="3"/>
        <end position="90"/>
    </location>
</feature>
<gene>
    <name evidence="2" type="ORF">TrVE_jg359</name>
</gene>
<sequence length="109" mass="12459">MPFPLNSREWVARQIWKSEQGKVFIAFESTDDKVDYGMSLRKVRGLVRGVYCIEQIADRRGENQSRVTIVQRIDAGGVIPTWVMDKKIPDALSVVQSAFTQKTQKTQKT</sequence>
<comment type="caution">
    <text evidence="2">The sequence shown here is derived from an EMBL/GenBank/DDBJ whole genome shotgun (WGS) entry which is preliminary data.</text>
</comment>
<protein>
    <recommendedName>
        <fullName evidence="1">START domain-containing protein</fullName>
    </recommendedName>
</protein>
<dbReference type="SUPFAM" id="SSF55961">
    <property type="entry name" value="Bet v1-like"/>
    <property type="match status" value="1"/>
</dbReference>
<dbReference type="AlphaFoldDB" id="A0A9W7KRY1"/>
<dbReference type="InterPro" id="IPR023393">
    <property type="entry name" value="START-like_dom_sf"/>
</dbReference>
<evidence type="ECO:0000313" key="2">
    <source>
        <dbReference type="EMBL" id="GMI09498.1"/>
    </source>
</evidence>
<dbReference type="Proteomes" id="UP001165160">
    <property type="component" value="Unassembled WGS sequence"/>
</dbReference>
<reference evidence="3" key="1">
    <citation type="journal article" date="2023" name="Commun. Biol.">
        <title>Genome analysis of Parmales, the sister group of diatoms, reveals the evolutionary specialization of diatoms from phago-mixotrophs to photoautotrophs.</title>
        <authorList>
            <person name="Ban H."/>
            <person name="Sato S."/>
            <person name="Yoshikawa S."/>
            <person name="Yamada K."/>
            <person name="Nakamura Y."/>
            <person name="Ichinomiya M."/>
            <person name="Sato N."/>
            <person name="Blanc-Mathieu R."/>
            <person name="Endo H."/>
            <person name="Kuwata A."/>
            <person name="Ogata H."/>
        </authorList>
    </citation>
    <scope>NUCLEOTIDE SEQUENCE [LARGE SCALE GENOMIC DNA]</scope>
    <source>
        <strain evidence="3">NIES 3699</strain>
    </source>
</reference>